<dbReference type="PROSITE" id="PS00445">
    <property type="entry name" value="FGGY_KINASES_2"/>
    <property type="match status" value="1"/>
</dbReference>
<sequence>MKDYAIGIDIGTTSAKVVLFDESGEVTAYHSKSYPLLAEEPGAAEQNPDEIYEAVVHSLKETVKKSGDKADRIGFLSFSTAMHTLIAVDDNGAPLTNSFTWADTRSEPFVMEAKENGLADDIYTCTGVPVHPMTPLFKLMWLKHESPDIFQKAAKFVGIKDYILFRWFGDWKTDYASAAATGLWNLTSLQWDEKLMNMANVTIEKLPEIKPATYYWESLSEEIGKGCGLGPEVKVVIGSTDGPLSNLGVGAISPGDVAVTIGTSGAIRTTTPEPILDPEGRTFCYPLTENHWVSGGPVNNGGLAFQWVHDLLEEKKNEKDSYEMLSKLAEKSPAGAEGLLFLPHLTGERAPLWDAQAKGSFIGLTLRHEKDDLLRAVLEGTILNLFDVYNLVKTQTAAEAEIKIFATGGFTQSAIWKQILADVFQKEVSIPENTESSCLGAVLLGRYAVGLTSQLHEVKEETKQYETIQPNKENREVYQELFRLYQALSQALKPNYKGLNEFQNKHKKESGQ</sequence>
<dbReference type="SUPFAM" id="SSF53067">
    <property type="entry name" value="Actin-like ATPase domain"/>
    <property type="match status" value="2"/>
</dbReference>
<evidence type="ECO:0000256" key="3">
    <source>
        <dbReference type="ARBA" id="ARBA00022777"/>
    </source>
</evidence>
<comment type="similarity">
    <text evidence="1 4">Belongs to the FGGY kinase family.</text>
</comment>
<proteinExistence type="inferred from homology"/>
<dbReference type="InterPro" id="IPR018483">
    <property type="entry name" value="Carb_kinase_FGGY_CS"/>
</dbReference>
<evidence type="ECO:0000256" key="2">
    <source>
        <dbReference type="ARBA" id="ARBA00022679"/>
    </source>
</evidence>
<evidence type="ECO:0000256" key="1">
    <source>
        <dbReference type="ARBA" id="ARBA00009156"/>
    </source>
</evidence>
<comment type="caution">
    <text evidence="7">The sequence shown here is derived from an EMBL/GenBank/DDBJ whole genome shotgun (WGS) entry which is preliminary data.</text>
</comment>
<evidence type="ECO:0000313" key="8">
    <source>
        <dbReference type="Proteomes" id="UP001258181"/>
    </source>
</evidence>
<name>A0ABU1U249_9BACL</name>
<evidence type="ECO:0000313" key="7">
    <source>
        <dbReference type="EMBL" id="MDR7073533.1"/>
    </source>
</evidence>
<keyword evidence="8" id="KW-1185">Reference proteome</keyword>
<dbReference type="Gene3D" id="3.30.420.40">
    <property type="match status" value="2"/>
</dbReference>
<dbReference type="InterPro" id="IPR018485">
    <property type="entry name" value="FGGY_C"/>
</dbReference>
<dbReference type="InterPro" id="IPR018484">
    <property type="entry name" value="FGGY_N"/>
</dbReference>
<dbReference type="PANTHER" id="PTHR43095:SF2">
    <property type="entry name" value="GLUCONOKINASE"/>
    <property type="match status" value="1"/>
</dbReference>
<dbReference type="PIRSF" id="PIRSF000538">
    <property type="entry name" value="GlpK"/>
    <property type="match status" value="1"/>
</dbReference>
<feature type="domain" description="Carbohydrate kinase FGGY N-terminal" evidence="5">
    <location>
        <begin position="4"/>
        <end position="248"/>
    </location>
</feature>
<dbReference type="InterPro" id="IPR050406">
    <property type="entry name" value="FGGY_Carb_Kinase"/>
</dbReference>
<keyword evidence="2 4" id="KW-0808">Transferase</keyword>
<dbReference type="PANTHER" id="PTHR43095">
    <property type="entry name" value="SUGAR KINASE"/>
    <property type="match status" value="1"/>
</dbReference>
<organism evidence="7 8">
    <name type="scientific">Fictibacillus barbaricus</name>
    <dbReference type="NCBI Taxonomy" id="182136"/>
    <lineage>
        <taxon>Bacteria</taxon>
        <taxon>Bacillati</taxon>
        <taxon>Bacillota</taxon>
        <taxon>Bacilli</taxon>
        <taxon>Bacillales</taxon>
        <taxon>Fictibacillaceae</taxon>
        <taxon>Fictibacillus</taxon>
    </lineage>
</organism>
<accession>A0ABU1U249</accession>
<evidence type="ECO:0000259" key="5">
    <source>
        <dbReference type="Pfam" id="PF00370"/>
    </source>
</evidence>
<dbReference type="RefSeq" id="WP_310259015.1">
    <property type="nucleotide sequence ID" value="NZ_JAVDWA010000003.1"/>
</dbReference>
<feature type="domain" description="Carbohydrate kinase FGGY C-terminal" evidence="6">
    <location>
        <begin position="258"/>
        <end position="448"/>
    </location>
</feature>
<evidence type="ECO:0000259" key="6">
    <source>
        <dbReference type="Pfam" id="PF02782"/>
    </source>
</evidence>
<gene>
    <name evidence="7" type="ORF">J2X07_002519</name>
</gene>
<reference evidence="7 8" key="1">
    <citation type="submission" date="2023-07" db="EMBL/GenBank/DDBJ databases">
        <title>Sorghum-associated microbial communities from plants grown in Nebraska, USA.</title>
        <authorList>
            <person name="Schachtman D."/>
        </authorList>
    </citation>
    <scope>NUCLEOTIDE SEQUENCE [LARGE SCALE GENOMIC DNA]</scope>
    <source>
        <strain evidence="7 8">BE211</strain>
    </source>
</reference>
<dbReference type="InterPro" id="IPR000577">
    <property type="entry name" value="Carb_kinase_FGGY"/>
</dbReference>
<dbReference type="Pfam" id="PF00370">
    <property type="entry name" value="FGGY_N"/>
    <property type="match status" value="1"/>
</dbReference>
<dbReference type="EC" id="2.7.1.12" evidence="7"/>
<evidence type="ECO:0000256" key="4">
    <source>
        <dbReference type="RuleBase" id="RU003733"/>
    </source>
</evidence>
<dbReference type="GO" id="GO:0046316">
    <property type="term" value="F:gluconokinase activity"/>
    <property type="evidence" value="ECO:0007669"/>
    <property type="project" value="UniProtKB-EC"/>
</dbReference>
<dbReference type="InterPro" id="IPR043129">
    <property type="entry name" value="ATPase_NBD"/>
</dbReference>
<dbReference type="Proteomes" id="UP001258181">
    <property type="component" value="Unassembled WGS sequence"/>
</dbReference>
<keyword evidence="3 4" id="KW-0418">Kinase</keyword>
<dbReference type="CDD" id="cd07770">
    <property type="entry name" value="ASKHA_NBD_FGGY_GntK"/>
    <property type="match status" value="1"/>
</dbReference>
<protein>
    <submittedName>
        <fullName evidence="7">Gluconokinase</fullName>
        <ecNumber evidence="7">2.7.1.12</ecNumber>
    </submittedName>
</protein>
<dbReference type="Pfam" id="PF02782">
    <property type="entry name" value="FGGY_C"/>
    <property type="match status" value="1"/>
</dbReference>
<dbReference type="EMBL" id="JAVDWA010000003">
    <property type="protein sequence ID" value="MDR7073533.1"/>
    <property type="molecule type" value="Genomic_DNA"/>
</dbReference>